<dbReference type="EMBL" id="BTFZ01000001">
    <property type="protein sequence ID" value="GMM32818.1"/>
    <property type="molecule type" value="Genomic_DNA"/>
</dbReference>
<gene>
    <name evidence="9" type="ORF">DASC09_001430</name>
</gene>
<feature type="transmembrane region" description="Helical" evidence="8">
    <location>
        <begin position="655"/>
        <end position="683"/>
    </location>
</feature>
<feature type="transmembrane region" description="Helical" evidence="8">
    <location>
        <begin position="254"/>
        <end position="277"/>
    </location>
</feature>
<keyword evidence="10" id="KW-1185">Reference proteome</keyword>
<evidence type="ECO:0000313" key="9">
    <source>
        <dbReference type="EMBL" id="GMM32818.1"/>
    </source>
</evidence>
<dbReference type="Proteomes" id="UP001360560">
    <property type="component" value="Unassembled WGS sequence"/>
</dbReference>
<comment type="similarity">
    <text evidence="2">Belongs to the oligopeptide OPT transporter family.</text>
</comment>
<dbReference type="NCBIfam" id="TIGR00728">
    <property type="entry name" value="OPT_sfam"/>
    <property type="match status" value="1"/>
</dbReference>
<feature type="transmembrane region" description="Helical" evidence="8">
    <location>
        <begin position="297"/>
        <end position="327"/>
    </location>
</feature>
<evidence type="ECO:0000256" key="8">
    <source>
        <dbReference type="SAM" id="Phobius"/>
    </source>
</evidence>
<keyword evidence="4 8" id="KW-0812">Transmembrane</keyword>
<evidence type="ECO:0000313" key="10">
    <source>
        <dbReference type="Proteomes" id="UP001360560"/>
    </source>
</evidence>
<reference evidence="9 10" key="1">
    <citation type="journal article" date="2023" name="Elife">
        <title>Identification of key yeast species and microbe-microbe interactions impacting larval growth of Drosophila in the wild.</title>
        <authorList>
            <person name="Mure A."/>
            <person name="Sugiura Y."/>
            <person name="Maeda R."/>
            <person name="Honda K."/>
            <person name="Sakurai N."/>
            <person name="Takahashi Y."/>
            <person name="Watada M."/>
            <person name="Katoh T."/>
            <person name="Gotoh A."/>
            <person name="Gotoh Y."/>
            <person name="Taniguchi I."/>
            <person name="Nakamura K."/>
            <person name="Hayashi T."/>
            <person name="Katayama T."/>
            <person name="Uemura T."/>
            <person name="Hattori Y."/>
        </authorList>
    </citation>
    <scope>NUCLEOTIDE SEQUENCE [LARGE SCALE GENOMIC DNA]</scope>
    <source>
        <strain evidence="9 10">SC-9</strain>
    </source>
</reference>
<evidence type="ECO:0000256" key="1">
    <source>
        <dbReference type="ARBA" id="ARBA00004141"/>
    </source>
</evidence>
<protein>
    <recommendedName>
        <fullName evidence="11">Oligopeptide transporter</fullName>
    </recommendedName>
</protein>
<feature type="transmembrane region" description="Helical" evidence="8">
    <location>
        <begin position="475"/>
        <end position="494"/>
    </location>
</feature>
<keyword evidence="6 8" id="KW-0472">Membrane</keyword>
<dbReference type="InterPro" id="IPR045035">
    <property type="entry name" value="YSL-like"/>
</dbReference>
<evidence type="ECO:0000256" key="6">
    <source>
        <dbReference type="ARBA" id="ARBA00023136"/>
    </source>
</evidence>
<dbReference type="AlphaFoldDB" id="A0AAV5QF47"/>
<feature type="transmembrane region" description="Helical" evidence="8">
    <location>
        <begin position="441"/>
        <end position="463"/>
    </location>
</feature>
<feature type="transmembrane region" description="Helical" evidence="8">
    <location>
        <begin position="348"/>
        <end position="370"/>
    </location>
</feature>
<sequence>MVAEELVAWDKKPAIPQVTFRSIVAGLTIGSLVLISNFQFGLQTGWVSMMSLPSALLGFAVFRSLSNNLGYPFTDVENVFVQSISVSVGTGPLCFSFVGIIPAIEKFLTPEETGLGHSITFSIKDLIVWSTGLGFFGIFFAIPLRKQVVVKEKLPFPSGSATATLISVLHNTEINEQVPSFTSGTFSGEHNQGVKYRQTRLTESNLNTEEYEPQSTNNNDPDNRISRTTSNLLESQSLIELKQSEIYSKNLKNLVFTFSISSLYTVFSYFVPVIRSLPIFGHNMSVNHLWNFQPSPAYVGQGIIMGLPTVSYMLFGAILGWGILAPMVQHFGWADGPIGDWKTGAQGWILWISLSVMVSDSIVSFLSIVIKTCVNYLKSKQNKKNEYDDATQGLIDYRQQRGISSDEDERNATYHGQNQENLSDAAEIQQEEEFSDVDAKFLVSNTVTVTGIIISSIVCVISIKYLFKDISVYPIFWSIVLAFFLSILAVRALGETDLNPVSGIGKLSQLFIALLVSKSHPSRILINLVAGGIAEAGAQQAGDLMQDLKTGHLIGASPKCQFYAQLIGTVWSVILSSIMYKVYNLVYNIPNDLFRIPTAIIWLDCARLVTGQGLPDHVFEFAVVMAIIFGVIAILKNTIPPSHKHYGKLIWLPSGVPVGIGLYNIPSFTLARFIGGLVAYFWLKRHQKEGENRKVDMIIFSSGLVLGEGLFGIVNMIMANIDVPHL</sequence>
<accession>A0AAV5QF47</accession>
<dbReference type="Pfam" id="PF03169">
    <property type="entry name" value="OPT"/>
    <property type="match status" value="1"/>
</dbReference>
<feature type="region of interest" description="Disordered" evidence="7">
    <location>
        <begin position="197"/>
        <end position="224"/>
    </location>
</feature>
<feature type="transmembrane region" description="Helical" evidence="8">
    <location>
        <begin position="617"/>
        <end position="635"/>
    </location>
</feature>
<evidence type="ECO:0000256" key="4">
    <source>
        <dbReference type="ARBA" id="ARBA00022692"/>
    </source>
</evidence>
<feature type="transmembrane region" description="Helical" evidence="8">
    <location>
        <begin position="126"/>
        <end position="144"/>
    </location>
</feature>
<dbReference type="GO" id="GO:0035673">
    <property type="term" value="F:oligopeptide transmembrane transporter activity"/>
    <property type="evidence" value="ECO:0007669"/>
    <property type="project" value="InterPro"/>
</dbReference>
<feature type="compositionally biased region" description="Polar residues" evidence="7">
    <location>
        <begin position="199"/>
        <end position="224"/>
    </location>
</feature>
<dbReference type="PANTHER" id="PTHR31645">
    <property type="entry name" value="OLIGOPEPTIDE TRANSPORTER YGL114W-RELATED"/>
    <property type="match status" value="1"/>
</dbReference>
<comment type="subcellular location">
    <subcellularLocation>
        <location evidence="1">Membrane</location>
        <topology evidence="1">Multi-pass membrane protein</topology>
    </subcellularLocation>
</comment>
<evidence type="ECO:0000256" key="2">
    <source>
        <dbReference type="ARBA" id="ARBA00008807"/>
    </source>
</evidence>
<dbReference type="GeneID" id="90070797"/>
<proteinExistence type="inferred from homology"/>
<feature type="transmembrane region" description="Helical" evidence="8">
    <location>
        <begin position="695"/>
        <end position="718"/>
    </location>
</feature>
<comment type="caution">
    <text evidence="9">The sequence shown here is derived from an EMBL/GenBank/DDBJ whole genome shotgun (WGS) entry which is preliminary data.</text>
</comment>
<keyword evidence="5 8" id="KW-1133">Transmembrane helix</keyword>
<evidence type="ECO:0000256" key="5">
    <source>
        <dbReference type="ARBA" id="ARBA00022989"/>
    </source>
</evidence>
<dbReference type="InterPro" id="IPR004813">
    <property type="entry name" value="OPT"/>
</dbReference>
<name>A0AAV5QF47_9ASCO</name>
<dbReference type="GO" id="GO:0000329">
    <property type="term" value="C:fungal-type vacuole membrane"/>
    <property type="evidence" value="ECO:0007669"/>
    <property type="project" value="TreeGrafter"/>
</dbReference>
<organism evidence="9 10">
    <name type="scientific">Saccharomycopsis crataegensis</name>
    <dbReference type="NCBI Taxonomy" id="43959"/>
    <lineage>
        <taxon>Eukaryota</taxon>
        <taxon>Fungi</taxon>
        <taxon>Dikarya</taxon>
        <taxon>Ascomycota</taxon>
        <taxon>Saccharomycotina</taxon>
        <taxon>Saccharomycetes</taxon>
        <taxon>Saccharomycopsidaceae</taxon>
        <taxon>Saccharomycopsis</taxon>
    </lineage>
</organism>
<dbReference type="PANTHER" id="PTHR31645:SF0">
    <property type="entry name" value="OLIGOPEPTIDE TRANSPORTER YGL114W-RELATED"/>
    <property type="match status" value="1"/>
</dbReference>
<dbReference type="RefSeq" id="XP_064849818.1">
    <property type="nucleotide sequence ID" value="XM_064993746.1"/>
</dbReference>
<feature type="transmembrane region" description="Helical" evidence="8">
    <location>
        <begin position="20"/>
        <end position="40"/>
    </location>
</feature>
<evidence type="ECO:0008006" key="11">
    <source>
        <dbReference type="Google" id="ProtNLM"/>
    </source>
</evidence>
<feature type="transmembrane region" description="Helical" evidence="8">
    <location>
        <begin position="46"/>
        <end position="66"/>
    </location>
</feature>
<keyword evidence="3" id="KW-0813">Transport</keyword>
<feature type="transmembrane region" description="Helical" evidence="8">
    <location>
        <begin position="562"/>
        <end position="583"/>
    </location>
</feature>
<feature type="transmembrane region" description="Helical" evidence="8">
    <location>
        <begin position="78"/>
        <end position="104"/>
    </location>
</feature>
<evidence type="ECO:0000256" key="7">
    <source>
        <dbReference type="SAM" id="MobiDB-lite"/>
    </source>
</evidence>
<evidence type="ECO:0000256" key="3">
    <source>
        <dbReference type="ARBA" id="ARBA00022448"/>
    </source>
</evidence>